<dbReference type="CDD" id="cd09141">
    <property type="entry name" value="PLDc_vPLD1_2_yPLD_like_2"/>
    <property type="match status" value="1"/>
</dbReference>
<dbReference type="PANTHER" id="PTHR18896">
    <property type="entry name" value="PHOSPHOLIPASE D"/>
    <property type="match status" value="1"/>
</dbReference>
<dbReference type="Pfam" id="PF00614">
    <property type="entry name" value="PLDc"/>
    <property type="match status" value="1"/>
</dbReference>
<dbReference type="PROSITE" id="PS50035">
    <property type="entry name" value="PLD"/>
    <property type="match status" value="2"/>
</dbReference>
<dbReference type="InParanoid" id="A0A5J5F3P6"/>
<reference evidence="8 9" key="1">
    <citation type="submission" date="2019-09" db="EMBL/GenBank/DDBJ databases">
        <title>Draft genome of the ectomycorrhizal ascomycete Sphaerosporella brunnea.</title>
        <authorList>
            <consortium name="DOE Joint Genome Institute"/>
            <person name="Benucci G.M."/>
            <person name="Marozzi G."/>
            <person name="Antonielli L."/>
            <person name="Sanchez S."/>
            <person name="Marco P."/>
            <person name="Wang X."/>
            <person name="Falini L.B."/>
            <person name="Barry K."/>
            <person name="Haridas S."/>
            <person name="Lipzen A."/>
            <person name="Labutti K."/>
            <person name="Grigoriev I.V."/>
            <person name="Murat C."/>
            <person name="Martin F."/>
            <person name="Albertini E."/>
            <person name="Donnini D."/>
            <person name="Bonito G."/>
        </authorList>
    </citation>
    <scope>NUCLEOTIDE SEQUENCE [LARGE SCALE GENOMIC DNA]</scope>
    <source>
        <strain evidence="8 9">Sb_GMNB300</strain>
    </source>
</reference>
<dbReference type="SMART" id="SM00155">
    <property type="entry name" value="PLDc"/>
    <property type="match status" value="2"/>
</dbReference>
<feature type="domain" description="PLD phosphodiesterase" evidence="7">
    <location>
        <begin position="624"/>
        <end position="651"/>
    </location>
</feature>
<evidence type="ECO:0000256" key="3">
    <source>
        <dbReference type="ARBA" id="ARBA00022801"/>
    </source>
</evidence>
<dbReference type="InterPro" id="IPR015679">
    <property type="entry name" value="PLipase_D_fam"/>
</dbReference>
<dbReference type="InterPro" id="IPR025202">
    <property type="entry name" value="PLD-like_dom"/>
</dbReference>
<accession>A0A5J5F3P6</accession>
<evidence type="ECO:0000256" key="1">
    <source>
        <dbReference type="ARBA" id="ARBA00012027"/>
    </source>
</evidence>
<dbReference type="AlphaFoldDB" id="A0A5J5F3P6"/>
<feature type="region of interest" description="Disordered" evidence="6">
    <location>
        <begin position="1"/>
        <end position="27"/>
    </location>
</feature>
<evidence type="ECO:0000256" key="6">
    <source>
        <dbReference type="SAM" id="MobiDB-lite"/>
    </source>
</evidence>
<dbReference type="PIRSF" id="PIRSF009376">
    <property type="entry name" value="Phospholipase_D_euk"/>
    <property type="match status" value="1"/>
</dbReference>
<feature type="domain" description="PLD phosphodiesterase" evidence="7">
    <location>
        <begin position="213"/>
        <end position="240"/>
    </location>
</feature>
<dbReference type="PANTHER" id="PTHR18896:SF128">
    <property type="entry name" value="PHOSPHOLIPASE"/>
    <property type="match status" value="1"/>
</dbReference>
<organism evidence="8 9">
    <name type="scientific">Sphaerosporella brunnea</name>
    <dbReference type="NCBI Taxonomy" id="1250544"/>
    <lineage>
        <taxon>Eukaryota</taxon>
        <taxon>Fungi</taxon>
        <taxon>Dikarya</taxon>
        <taxon>Ascomycota</taxon>
        <taxon>Pezizomycotina</taxon>
        <taxon>Pezizomycetes</taxon>
        <taxon>Pezizales</taxon>
        <taxon>Pyronemataceae</taxon>
        <taxon>Sphaerosporella</taxon>
    </lineage>
</organism>
<dbReference type="Gene3D" id="3.30.870.10">
    <property type="entry name" value="Endonuclease Chain A"/>
    <property type="match status" value="2"/>
</dbReference>
<dbReference type="Proteomes" id="UP000326924">
    <property type="component" value="Unassembled WGS sequence"/>
</dbReference>
<evidence type="ECO:0000313" key="9">
    <source>
        <dbReference type="Proteomes" id="UP000326924"/>
    </source>
</evidence>
<dbReference type="OrthoDB" id="14911at2759"/>
<keyword evidence="5" id="KW-0443">Lipid metabolism</keyword>
<dbReference type="InterPro" id="IPR016555">
    <property type="entry name" value="PLipase_D_euk"/>
</dbReference>
<proteinExistence type="predicted"/>
<dbReference type="Pfam" id="PF13091">
    <property type="entry name" value="PLDc_2"/>
    <property type="match status" value="1"/>
</dbReference>
<comment type="caution">
    <text evidence="8">The sequence shown here is derived from an EMBL/GenBank/DDBJ whole genome shotgun (WGS) entry which is preliminary data.</text>
</comment>
<dbReference type="EC" id="3.1.4.4" evidence="1"/>
<evidence type="ECO:0000256" key="2">
    <source>
        <dbReference type="ARBA" id="ARBA00022737"/>
    </source>
</evidence>
<name>A0A5J5F3P6_9PEZI</name>
<dbReference type="GO" id="GO:0006654">
    <property type="term" value="P:phosphatidic acid biosynthetic process"/>
    <property type="evidence" value="ECO:0007669"/>
    <property type="project" value="InterPro"/>
</dbReference>
<keyword evidence="2" id="KW-0677">Repeat</keyword>
<dbReference type="GO" id="GO:0004630">
    <property type="term" value="F:phospholipase D activity"/>
    <property type="evidence" value="ECO:0007669"/>
    <property type="project" value="UniProtKB-EC"/>
</dbReference>
<dbReference type="GO" id="GO:0009395">
    <property type="term" value="P:phospholipid catabolic process"/>
    <property type="evidence" value="ECO:0007669"/>
    <property type="project" value="TreeGrafter"/>
</dbReference>
<dbReference type="InterPro" id="IPR001736">
    <property type="entry name" value="PLipase_D/transphosphatidylase"/>
</dbReference>
<evidence type="ECO:0000256" key="5">
    <source>
        <dbReference type="ARBA" id="ARBA00023098"/>
    </source>
</evidence>
<dbReference type="CDD" id="cd09138">
    <property type="entry name" value="PLDc_vPLD1_2_yPLD_like_1"/>
    <property type="match status" value="1"/>
</dbReference>
<keyword evidence="3" id="KW-0378">Hydrolase</keyword>
<gene>
    <name evidence="8" type="ORF">FN846DRAFT_524598</name>
</gene>
<dbReference type="GO" id="GO:0035556">
    <property type="term" value="P:intracellular signal transduction"/>
    <property type="evidence" value="ECO:0007669"/>
    <property type="project" value="InterPro"/>
</dbReference>
<evidence type="ECO:0000256" key="4">
    <source>
        <dbReference type="ARBA" id="ARBA00022963"/>
    </source>
</evidence>
<evidence type="ECO:0000259" key="7">
    <source>
        <dbReference type="PROSITE" id="PS50035"/>
    </source>
</evidence>
<evidence type="ECO:0000313" key="8">
    <source>
        <dbReference type="EMBL" id="KAA8910585.1"/>
    </source>
</evidence>
<keyword evidence="9" id="KW-1185">Reference proteome</keyword>
<feature type="region of interest" description="Disordered" evidence="6">
    <location>
        <begin position="560"/>
        <end position="613"/>
    </location>
</feature>
<protein>
    <recommendedName>
        <fullName evidence="1">phospholipase D</fullName>
        <ecNumber evidence="1">3.1.4.4</ecNumber>
    </recommendedName>
</protein>
<keyword evidence="4" id="KW-0442">Lipid degradation</keyword>
<dbReference type="SUPFAM" id="SSF56024">
    <property type="entry name" value="Phospholipase D/nuclease"/>
    <property type="match status" value="2"/>
</dbReference>
<dbReference type="EMBL" id="VXIS01000044">
    <property type="protein sequence ID" value="KAA8910585.1"/>
    <property type="molecule type" value="Genomic_DNA"/>
</dbReference>
<sequence>MAAAVQDQYGSVYDQSNKRGHFSGNDGHSDRPHLFELKVKLVHTKNAWGKLQNIFNRNHRHDEPHEMATDAKRSAVAAQHRYNSFAPVTQGNEVKWYVDGLNYFWAVSEALENAEEVIYIEDWWLSPEVFMRRPPAENKDWRLDRILKRKAEQGVKIYVSVYKEVSYSLTCNSAHTKEALENLCPRGRAGHGNIAVVRHPDHDPFLHGADPTLFWAHHEKFLVIDHKLAFIGGLDLCFGRWDMHQHPLADTHPSNVGEEIWPGQDFNNNRIMDFQKVAKWEQNQLDKTKYGRMPWHDVALGIIGPAVMSIADHFVGRWNFVKREKYKRNPKIPWLKLRGIPDDLAGVQRPVFPVGGYIQHPLHPEGAVDLGNRGPCEVQIVRSSADWSHGILPKDNSIQHAYKDLIENAQHFVYIENQFFITATGDKQKPVYNQIGRAIVNAVIRAHKEQRKFRVIILIPAIPGFPGDLREESALGTRAIIDYQYKSINRGEESIYGQLKKEGIDPTQYIFVFNLRIYDRIHTTEALREREAETGVGYRQLQSEHAAEVLEAEGQRLRGNSLSPKRLLSPRPPETPSARRRMFSDSNGSAKDTVAQDAMAGEPSLTQEPWDDGKQQEVTDFFQEELYVHAKVLIVDDEVMVVGSSNINDRSQQGDHDSELSAVVRHKPTVSQLRKILWMEHLGLLPPQSLNAGDDPNAQPPGHSKNVAHIDPLVEDPMSDELWERWTSQATTNTEIYRDLFRTDPDDNIKTWEEYDEFTPSRDKVPTGHIWNPEQRTPEQVKEELGNVRGHLVWMPLDFLRDVALAEPSLQVNKVTESIYT</sequence>